<evidence type="ECO:0000313" key="2">
    <source>
        <dbReference type="Proteomes" id="UP000504606"/>
    </source>
</evidence>
<dbReference type="KEGG" id="foc:127751848"/>
<keyword evidence="1" id="KW-0472">Membrane</keyword>
<name>A0A9C6XVB6_FRAOC</name>
<dbReference type="Proteomes" id="UP000504606">
    <property type="component" value="Unplaced"/>
</dbReference>
<proteinExistence type="predicted"/>
<dbReference type="AlphaFoldDB" id="A0A9C6XVB6"/>
<sequence>MKKPSTECRLQLASFRSLMYLLTEHMLPRTHGYSFEFAVIVTLYWIAAGMSYRVLGNSFDLCHSTAFDLTAMVLDIICRVLHQVIRLPTAEELPQIGQQFCKYGFFSCFCPVLWCHRWLSNLFHL</sequence>
<organism evidence="2 3">
    <name type="scientific">Frankliniella occidentalis</name>
    <name type="common">Western flower thrips</name>
    <name type="synonym">Euthrips occidentalis</name>
    <dbReference type="NCBI Taxonomy" id="133901"/>
    <lineage>
        <taxon>Eukaryota</taxon>
        <taxon>Metazoa</taxon>
        <taxon>Ecdysozoa</taxon>
        <taxon>Arthropoda</taxon>
        <taxon>Hexapoda</taxon>
        <taxon>Insecta</taxon>
        <taxon>Pterygota</taxon>
        <taxon>Neoptera</taxon>
        <taxon>Paraneoptera</taxon>
        <taxon>Thysanoptera</taxon>
        <taxon>Terebrantia</taxon>
        <taxon>Thripoidea</taxon>
        <taxon>Thripidae</taxon>
        <taxon>Frankliniella</taxon>
    </lineage>
</organism>
<keyword evidence="1" id="KW-1133">Transmembrane helix</keyword>
<dbReference type="OrthoDB" id="8928178at2759"/>
<evidence type="ECO:0000256" key="1">
    <source>
        <dbReference type="SAM" id="Phobius"/>
    </source>
</evidence>
<dbReference type="RefSeq" id="XP_052131966.1">
    <property type="nucleotide sequence ID" value="XM_052276006.1"/>
</dbReference>
<keyword evidence="1" id="KW-0812">Transmembrane</keyword>
<evidence type="ECO:0000313" key="3">
    <source>
        <dbReference type="RefSeq" id="XP_052131966.1"/>
    </source>
</evidence>
<accession>A0A9C6XVB6</accession>
<keyword evidence="2" id="KW-1185">Reference proteome</keyword>
<reference evidence="3" key="1">
    <citation type="submission" date="2025-08" db="UniProtKB">
        <authorList>
            <consortium name="RefSeq"/>
        </authorList>
    </citation>
    <scope>IDENTIFICATION</scope>
    <source>
        <tissue evidence="3">Whole organism</tissue>
    </source>
</reference>
<gene>
    <name evidence="3" type="primary">LOC127751848</name>
</gene>
<dbReference type="GeneID" id="127751848"/>
<protein>
    <submittedName>
        <fullName evidence="3">Uncharacterized protein LOC127751848</fullName>
    </submittedName>
</protein>
<feature type="transmembrane region" description="Helical" evidence="1">
    <location>
        <begin position="35"/>
        <end position="55"/>
    </location>
</feature>